<dbReference type="EMBL" id="DTBD01000023">
    <property type="protein sequence ID" value="HGQ64229.1"/>
    <property type="molecule type" value="Genomic_DNA"/>
</dbReference>
<evidence type="ECO:0000256" key="2">
    <source>
        <dbReference type="ARBA" id="ARBA00022448"/>
    </source>
</evidence>
<evidence type="ECO:0000256" key="6">
    <source>
        <dbReference type="SAM" id="Phobius"/>
    </source>
</evidence>
<dbReference type="GO" id="GO:0022857">
    <property type="term" value="F:transmembrane transporter activity"/>
    <property type="evidence" value="ECO:0007669"/>
    <property type="project" value="InterPro"/>
</dbReference>
<keyword evidence="3 6" id="KW-0812">Transmembrane</keyword>
<feature type="transmembrane region" description="Helical" evidence="6">
    <location>
        <begin position="360"/>
        <end position="383"/>
    </location>
</feature>
<sequence>MIKFPPPIKFIYKHIYLILFEGMYMAAQPPKPSLAPVIFLALSALIAGAAFGIYGPLIPVHATELGAPMAIAVAMVMALPSIPSLILLLPIGIYADKTGRRKEIIMVGLLLAILFNALLGMAKTWVELAIYRAIAGIVFAFTSLYMVIGALIAPEKIRGTILGILAGSMMLGMGVSQLFVGSIFTALGGSYQSVYFLAAGLAVVALLFMVPVKAPKVQLPAMKASDIATVLKTKGVFVTAIAICLYLIGWNFIYPSLSIVLQGIYQAPPEVYSLAMGVATIMLGVGTYIWGPVVDRLGGKRTLLLALISSSIITFIMYPALGSMWAYTILFWLVTLFGVVGMPGTSYVATRSVKPELTSVAVTAIFMAISVASIVGAFVGGALLEGLGLATTILVAAVLELIGAIGMLGLPKV</sequence>
<evidence type="ECO:0000313" key="8">
    <source>
        <dbReference type="EMBL" id="HGQ35821.1"/>
    </source>
</evidence>
<dbReference type="SUPFAM" id="SSF103473">
    <property type="entry name" value="MFS general substrate transporter"/>
    <property type="match status" value="1"/>
</dbReference>
<keyword evidence="4 6" id="KW-1133">Transmembrane helix</keyword>
<feature type="transmembrane region" description="Helical" evidence="6">
    <location>
        <begin position="235"/>
        <end position="253"/>
    </location>
</feature>
<accession>A0A7C4NKU1</accession>
<dbReference type="InterPro" id="IPR036259">
    <property type="entry name" value="MFS_trans_sf"/>
</dbReference>
<evidence type="ECO:0000256" key="5">
    <source>
        <dbReference type="ARBA" id="ARBA00023136"/>
    </source>
</evidence>
<feature type="transmembrane region" description="Helical" evidence="6">
    <location>
        <begin position="164"/>
        <end position="187"/>
    </location>
</feature>
<feature type="domain" description="Major facilitator superfamily (MFS) profile" evidence="7">
    <location>
        <begin position="36"/>
        <end position="413"/>
    </location>
</feature>
<dbReference type="InterPro" id="IPR011701">
    <property type="entry name" value="MFS"/>
</dbReference>
<evidence type="ECO:0000313" key="9">
    <source>
        <dbReference type="EMBL" id="HGQ64229.1"/>
    </source>
</evidence>
<evidence type="ECO:0000259" key="7">
    <source>
        <dbReference type="PROSITE" id="PS50850"/>
    </source>
</evidence>
<gene>
    <name evidence="9" type="ORF">ENU08_03195</name>
    <name evidence="8" type="ORF">ENU41_03980</name>
</gene>
<feature type="transmembrane region" description="Helical" evidence="6">
    <location>
        <begin position="104"/>
        <end position="122"/>
    </location>
</feature>
<dbReference type="EMBL" id="DTCK01000022">
    <property type="protein sequence ID" value="HGQ35821.1"/>
    <property type="molecule type" value="Genomic_DNA"/>
</dbReference>
<keyword evidence="5 6" id="KW-0472">Membrane</keyword>
<dbReference type="AlphaFoldDB" id="A0A7C4NKU1"/>
<dbReference type="Gene3D" id="1.20.1250.20">
    <property type="entry name" value="MFS general substrate transporter like domains"/>
    <property type="match status" value="2"/>
</dbReference>
<reference evidence="9" key="1">
    <citation type="journal article" date="2020" name="mSystems">
        <title>Genome- and Community-Level Interaction Insights into Carbon Utilization and Element Cycling Functions of Hydrothermarchaeota in Hydrothermal Sediment.</title>
        <authorList>
            <person name="Zhou Z."/>
            <person name="Liu Y."/>
            <person name="Xu W."/>
            <person name="Pan J."/>
            <person name="Luo Z.H."/>
            <person name="Li M."/>
        </authorList>
    </citation>
    <scope>NUCLEOTIDE SEQUENCE [LARGE SCALE GENOMIC DNA]</scope>
    <source>
        <strain evidence="9">SpSt-637</strain>
        <strain evidence="8">SpSt-667</strain>
    </source>
</reference>
<feature type="transmembrane region" description="Helical" evidence="6">
    <location>
        <begin position="69"/>
        <end position="92"/>
    </location>
</feature>
<dbReference type="InterPro" id="IPR050930">
    <property type="entry name" value="MFS_Vesicular_Transporter"/>
</dbReference>
<dbReference type="PANTHER" id="PTHR23506:SF23">
    <property type="entry name" value="GH10249P"/>
    <property type="match status" value="1"/>
</dbReference>
<comment type="subcellular location">
    <subcellularLocation>
        <location evidence="1">Membrane</location>
        <topology evidence="1">Multi-pass membrane protein</topology>
    </subcellularLocation>
</comment>
<dbReference type="InterPro" id="IPR020846">
    <property type="entry name" value="MFS_dom"/>
</dbReference>
<feature type="transmembrane region" description="Helical" evidence="6">
    <location>
        <begin position="389"/>
        <end position="410"/>
    </location>
</feature>
<evidence type="ECO:0000256" key="3">
    <source>
        <dbReference type="ARBA" id="ARBA00022692"/>
    </source>
</evidence>
<feature type="transmembrane region" description="Helical" evidence="6">
    <location>
        <begin position="128"/>
        <end position="152"/>
    </location>
</feature>
<dbReference type="Pfam" id="PF07690">
    <property type="entry name" value="MFS_1"/>
    <property type="match status" value="2"/>
</dbReference>
<dbReference type="PANTHER" id="PTHR23506">
    <property type="entry name" value="GH10249P"/>
    <property type="match status" value="1"/>
</dbReference>
<evidence type="ECO:0000256" key="4">
    <source>
        <dbReference type="ARBA" id="ARBA00022989"/>
    </source>
</evidence>
<dbReference type="PROSITE" id="PS50850">
    <property type="entry name" value="MFS"/>
    <property type="match status" value="1"/>
</dbReference>
<feature type="transmembrane region" description="Helical" evidence="6">
    <location>
        <begin position="303"/>
        <end position="321"/>
    </location>
</feature>
<organism evidence="9">
    <name type="scientific">Ignisphaera aggregans</name>
    <dbReference type="NCBI Taxonomy" id="334771"/>
    <lineage>
        <taxon>Archaea</taxon>
        <taxon>Thermoproteota</taxon>
        <taxon>Thermoprotei</taxon>
        <taxon>Desulfurococcales</taxon>
        <taxon>Desulfurococcaceae</taxon>
        <taxon>Ignisphaera</taxon>
    </lineage>
</organism>
<feature type="transmembrane region" description="Helical" evidence="6">
    <location>
        <begin position="327"/>
        <end position="348"/>
    </location>
</feature>
<evidence type="ECO:0000256" key="1">
    <source>
        <dbReference type="ARBA" id="ARBA00004141"/>
    </source>
</evidence>
<protein>
    <submittedName>
        <fullName evidence="9">MFS transporter</fullName>
    </submittedName>
</protein>
<dbReference type="GO" id="GO:0016020">
    <property type="term" value="C:membrane"/>
    <property type="evidence" value="ECO:0007669"/>
    <property type="project" value="UniProtKB-SubCell"/>
</dbReference>
<feature type="transmembrane region" description="Helical" evidence="6">
    <location>
        <begin position="193"/>
        <end position="214"/>
    </location>
</feature>
<comment type="caution">
    <text evidence="9">The sequence shown here is derived from an EMBL/GenBank/DDBJ whole genome shotgun (WGS) entry which is preliminary data.</text>
</comment>
<feature type="transmembrane region" description="Helical" evidence="6">
    <location>
        <begin position="33"/>
        <end position="57"/>
    </location>
</feature>
<proteinExistence type="predicted"/>
<keyword evidence="2" id="KW-0813">Transport</keyword>
<feature type="transmembrane region" description="Helical" evidence="6">
    <location>
        <begin position="273"/>
        <end position="291"/>
    </location>
</feature>
<name>A0A7C4NKU1_9CREN</name>